<dbReference type="PANTHER" id="PTHR43498:SF1">
    <property type="entry name" value="COB--COM HETERODISULFIDE REDUCTASE IRON-SULFUR SUBUNIT A"/>
    <property type="match status" value="1"/>
</dbReference>
<evidence type="ECO:0000256" key="4">
    <source>
        <dbReference type="ARBA" id="ARBA00022553"/>
    </source>
</evidence>
<evidence type="ECO:0000256" key="3">
    <source>
        <dbReference type="ARBA" id="ARBA00022485"/>
    </source>
</evidence>
<feature type="domain" description="4Fe-4S ferredoxin-type" evidence="15">
    <location>
        <begin position="108"/>
        <end position="138"/>
    </location>
</feature>
<keyword evidence="11" id="KW-0805">Transcription regulation</keyword>
<evidence type="ECO:0000256" key="6">
    <source>
        <dbReference type="ARBA" id="ARBA00022827"/>
    </source>
</evidence>
<evidence type="ECO:0000256" key="8">
    <source>
        <dbReference type="ARBA" id="ARBA00023004"/>
    </source>
</evidence>
<dbReference type="PROSITE" id="PS00198">
    <property type="entry name" value="4FE4S_FER_1"/>
    <property type="match status" value="2"/>
</dbReference>
<comment type="cofactor">
    <cofactor evidence="1">
        <name>FAD</name>
        <dbReference type="ChEBI" id="CHEBI:57692"/>
    </cofactor>
</comment>
<dbReference type="AlphaFoldDB" id="A0A5K7ZKB5"/>
<organism evidence="16 17">
    <name type="scientific">Desulfosarcina widdelii</name>
    <dbReference type="NCBI Taxonomy" id="947919"/>
    <lineage>
        <taxon>Bacteria</taxon>
        <taxon>Pseudomonadati</taxon>
        <taxon>Thermodesulfobacteriota</taxon>
        <taxon>Desulfobacteria</taxon>
        <taxon>Desulfobacterales</taxon>
        <taxon>Desulfosarcinaceae</taxon>
        <taxon>Desulfosarcina</taxon>
    </lineage>
</organism>
<dbReference type="SUPFAM" id="SSF52172">
    <property type="entry name" value="CheY-like"/>
    <property type="match status" value="1"/>
</dbReference>
<dbReference type="Pfam" id="PF07992">
    <property type="entry name" value="Pyr_redox_2"/>
    <property type="match status" value="1"/>
</dbReference>
<keyword evidence="10" id="KW-0411">Iron-sulfur</keyword>
<keyword evidence="6" id="KW-0274">FAD</keyword>
<dbReference type="FunFam" id="3.40.50.2300:FF:000018">
    <property type="entry name" value="DNA-binding transcriptional regulator NtrC"/>
    <property type="match status" value="1"/>
</dbReference>
<dbReference type="InterPro" id="IPR001789">
    <property type="entry name" value="Sig_transdc_resp-reg_receiver"/>
</dbReference>
<keyword evidence="8" id="KW-0408">Iron</keyword>
<dbReference type="GO" id="GO:0000160">
    <property type="term" value="P:phosphorelay signal transduction system"/>
    <property type="evidence" value="ECO:0007669"/>
    <property type="project" value="UniProtKB-KW"/>
</dbReference>
<evidence type="ECO:0000256" key="7">
    <source>
        <dbReference type="ARBA" id="ARBA00023002"/>
    </source>
</evidence>
<dbReference type="InterPro" id="IPR017896">
    <property type="entry name" value="4Fe4S_Fe-S-bd"/>
</dbReference>
<dbReference type="Pfam" id="PF12838">
    <property type="entry name" value="Fer4_7"/>
    <property type="match status" value="2"/>
</dbReference>
<dbReference type="EMBL" id="AP021875">
    <property type="protein sequence ID" value="BBO78694.1"/>
    <property type="molecule type" value="Genomic_DNA"/>
</dbReference>
<keyword evidence="9" id="KW-0902">Two-component regulatory system</keyword>
<evidence type="ECO:0000313" key="17">
    <source>
        <dbReference type="Proteomes" id="UP000427769"/>
    </source>
</evidence>
<protein>
    <recommendedName>
        <fullName evidence="18">Histidine kinase</fullName>
    </recommendedName>
</protein>
<evidence type="ECO:0000256" key="13">
    <source>
        <dbReference type="PROSITE-ProRule" id="PRU00169"/>
    </source>
</evidence>
<dbReference type="Gene3D" id="3.40.50.2300">
    <property type="match status" value="1"/>
</dbReference>
<dbReference type="Pfam" id="PF00072">
    <property type="entry name" value="Response_reg"/>
    <property type="match status" value="1"/>
</dbReference>
<name>A0A5K7ZKB5_9BACT</name>
<dbReference type="Gene3D" id="3.30.70.20">
    <property type="match status" value="3"/>
</dbReference>
<keyword evidence="7" id="KW-0560">Oxidoreductase</keyword>
<dbReference type="RefSeq" id="WP_170302528.1">
    <property type="nucleotide sequence ID" value="NZ_AP021875.1"/>
</dbReference>
<dbReference type="Gene3D" id="3.50.50.60">
    <property type="entry name" value="FAD/NAD(P)-binding domain"/>
    <property type="match status" value="1"/>
</dbReference>
<evidence type="ECO:0000256" key="12">
    <source>
        <dbReference type="ARBA" id="ARBA00023163"/>
    </source>
</evidence>
<dbReference type="GO" id="GO:0051539">
    <property type="term" value="F:4 iron, 4 sulfur cluster binding"/>
    <property type="evidence" value="ECO:0007669"/>
    <property type="project" value="UniProtKB-KW"/>
</dbReference>
<comment type="similarity">
    <text evidence="2">Belongs to the HdrA family.</text>
</comment>
<dbReference type="SMART" id="SM00448">
    <property type="entry name" value="REC"/>
    <property type="match status" value="1"/>
</dbReference>
<evidence type="ECO:0000256" key="10">
    <source>
        <dbReference type="ARBA" id="ARBA00023014"/>
    </source>
</evidence>
<feature type="domain" description="Response regulatory" evidence="14">
    <location>
        <begin position="191"/>
        <end position="306"/>
    </location>
</feature>
<feature type="domain" description="4Fe-4S ferredoxin-type" evidence="15">
    <location>
        <begin position="1101"/>
        <end position="1130"/>
    </location>
</feature>
<dbReference type="InterPro" id="IPR036188">
    <property type="entry name" value="FAD/NAD-bd_sf"/>
</dbReference>
<dbReference type="SUPFAM" id="SSF54862">
    <property type="entry name" value="4Fe-4S ferredoxins"/>
    <property type="match status" value="2"/>
</dbReference>
<dbReference type="PRINTS" id="PR00411">
    <property type="entry name" value="PNDRDTASEI"/>
</dbReference>
<dbReference type="GO" id="GO:0016491">
    <property type="term" value="F:oxidoreductase activity"/>
    <property type="evidence" value="ECO:0007669"/>
    <property type="project" value="UniProtKB-KW"/>
</dbReference>
<dbReference type="InterPro" id="IPR023753">
    <property type="entry name" value="FAD/NAD-binding_dom"/>
</dbReference>
<dbReference type="KEGG" id="dwd:DSCW_61110"/>
<dbReference type="SUPFAM" id="SSF51971">
    <property type="entry name" value="Nucleotide-binding domain"/>
    <property type="match status" value="2"/>
</dbReference>
<evidence type="ECO:0000259" key="14">
    <source>
        <dbReference type="PROSITE" id="PS50110"/>
    </source>
</evidence>
<feature type="modified residue" description="4-aspartylphosphate" evidence="13">
    <location>
        <position position="241"/>
    </location>
</feature>
<evidence type="ECO:0008006" key="18">
    <source>
        <dbReference type="Google" id="ProtNLM"/>
    </source>
</evidence>
<accession>A0A5K7ZKB5</accession>
<dbReference type="PROSITE" id="PS50110">
    <property type="entry name" value="RESPONSE_REGULATORY"/>
    <property type="match status" value="1"/>
</dbReference>
<dbReference type="InterPro" id="IPR017900">
    <property type="entry name" value="4Fe4S_Fe_S_CS"/>
</dbReference>
<reference evidence="16 17" key="1">
    <citation type="submission" date="2019-11" db="EMBL/GenBank/DDBJ databases">
        <title>Comparative genomics of hydrocarbon-degrading Desulfosarcina strains.</title>
        <authorList>
            <person name="Watanabe M."/>
            <person name="Kojima H."/>
            <person name="Fukui M."/>
        </authorList>
    </citation>
    <scope>NUCLEOTIDE SEQUENCE [LARGE SCALE GENOMIC DNA]</scope>
    <source>
        <strain evidence="16 17">PP31</strain>
    </source>
</reference>
<evidence type="ECO:0000256" key="1">
    <source>
        <dbReference type="ARBA" id="ARBA00001974"/>
    </source>
</evidence>
<keyword evidence="4 13" id="KW-0597">Phosphoprotein</keyword>
<gene>
    <name evidence="16" type="ORF">DSCW_61110</name>
</gene>
<keyword evidence="12" id="KW-0804">Transcription</keyword>
<dbReference type="GO" id="GO:0046872">
    <property type="term" value="F:metal ion binding"/>
    <property type="evidence" value="ECO:0007669"/>
    <property type="project" value="UniProtKB-KW"/>
</dbReference>
<dbReference type="Gene3D" id="3.40.50.720">
    <property type="entry name" value="NAD(P)-binding Rossmann-like Domain"/>
    <property type="match status" value="1"/>
</dbReference>
<evidence type="ECO:0000256" key="5">
    <source>
        <dbReference type="ARBA" id="ARBA00022723"/>
    </source>
</evidence>
<feature type="domain" description="4Fe-4S ferredoxin-type" evidence="15">
    <location>
        <begin position="1070"/>
        <end position="1099"/>
    </location>
</feature>
<keyword evidence="5" id="KW-0479">Metal-binding</keyword>
<dbReference type="InterPro" id="IPR039650">
    <property type="entry name" value="HdrA-like"/>
</dbReference>
<dbReference type="Proteomes" id="UP000427769">
    <property type="component" value="Chromosome"/>
</dbReference>
<feature type="domain" description="4Fe-4S ferredoxin-type" evidence="15">
    <location>
        <begin position="156"/>
        <end position="185"/>
    </location>
</feature>
<evidence type="ECO:0000259" key="15">
    <source>
        <dbReference type="PROSITE" id="PS51379"/>
    </source>
</evidence>
<keyword evidence="6" id="KW-0285">Flavoprotein</keyword>
<dbReference type="PANTHER" id="PTHR43498">
    <property type="entry name" value="FERREDOXIN:COB-COM HETERODISULFIDE REDUCTASE SUBUNIT A"/>
    <property type="match status" value="1"/>
</dbReference>
<evidence type="ECO:0000256" key="9">
    <source>
        <dbReference type="ARBA" id="ARBA00023012"/>
    </source>
</evidence>
<dbReference type="PROSITE" id="PS51379">
    <property type="entry name" value="4FE4S_FER_2"/>
    <property type="match status" value="4"/>
</dbReference>
<evidence type="ECO:0000313" key="16">
    <source>
        <dbReference type="EMBL" id="BBO78694.1"/>
    </source>
</evidence>
<dbReference type="Pfam" id="PF13450">
    <property type="entry name" value="NAD_binding_8"/>
    <property type="match status" value="1"/>
</dbReference>
<evidence type="ECO:0000256" key="11">
    <source>
        <dbReference type="ARBA" id="ARBA00023015"/>
    </source>
</evidence>
<dbReference type="PRINTS" id="PR00368">
    <property type="entry name" value="FADPNR"/>
</dbReference>
<keyword evidence="3" id="KW-0004">4Fe-4S</keyword>
<proteinExistence type="inferred from homology"/>
<keyword evidence="17" id="KW-1185">Reference proteome</keyword>
<sequence length="1147" mass="123538">MNQKIGRALVVGAGISGIRASIDLAQMGYRVMLADQAPHMGGILSQLDYQFPTDRCGMCRMLPMMDRDAGIQTCLRKGLFHEKIDICLGTTLAAVEGEAGKFEVSLNQAPNPVDPGRCIGCGLCSQACPVEVPDAFNAGLTRRKAVYLPLPHNIPNTYTIDPAACTRCGACEPACPTGAINLAVMGRSAFRILVVDDESIIRNSLDAWLGEEEGYTVAMAASGPEALEALEKETFHLMLLDIKMPGMDGVEVLEKAKVLRPDLSVLMMTAYATVETAVGAMKIGAMDYLVKPFEPDDLMPKIAAVYEAFEKTRYRKETVGAIVLATGTTCFDPATGKNPMGYGLVPNVVTSLEFERMFSGTGPDGGQLLRPSDKRPVRRAAWIQCVGSRDLQSGADFCSTICCMFALKEAAVARQRIGSDFSATIIYMDMRTFGKSFERYGQTTVSPEGVDLVRGRVHSIAAAPDSNDVFIRWTETSGETREDRFDLVVLSVGQRPHPGTAKLVEALDIDADDFGFVTPVAFSETRTRREGIVAGGTLTGPTDIAESVIRASSAAVNASRFIHRAGGGLAEISSAEFSPAEKSTDDAETRDVSRQRPRILAVLCQCDNRGRGEKGLEALTAYLQRDPAVCRAVAMQRLCTAEGWQELVEMASDEFNRVLVVACPSFVYGHKTTDLANAWKLDPALIEPVAKDDRLNWDDPATVAVVMAGINRLKHASAERGPGIAVINRALVVGGGPAGMNAALAVADHGVKVTLVEAAEQLGGNLAWLHETIDGTPIAPYREEIVARVEAHPGIEVMTASRVVGAFGQAGHFISTIETEEKPAETVEHGAVILATGGQEAPTDAYGYGTSEAVVTQKELEIRIHENRLDTDGITSVVMIQCVGSREEPRNYCSRVCCPTALKQALWLKKRNPDLQVYILYRDMMTCGLSEAWYTEARKQGVLFFQYRPDRKPEVSTGTGEDSPVSVRLFDPILNVPVEIGADMLVLATGIAPHLPESLALAYGAQRDQDGFFQEADSKWRPVEALKAGVFGCGITLSPRSVAESVATAEAAAGRALAILTAKRLPTARTTAVVRHSLCTLCLRCIETCPYDARFLDDTGRRVEVNPIMCQGCGDCATVCPNKASIVEGFEHRSLFGAIDGAMATTP</sequence>
<evidence type="ECO:0000256" key="2">
    <source>
        <dbReference type="ARBA" id="ARBA00006561"/>
    </source>
</evidence>
<dbReference type="InterPro" id="IPR011006">
    <property type="entry name" value="CheY-like_superfamily"/>
</dbReference>